<comment type="similarity">
    <text evidence="2">Belongs to the unc-93 family.</text>
</comment>
<dbReference type="EMBL" id="JABXBU010000001">
    <property type="protein sequence ID" value="KAF8796870.1"/>
    <property type="molecule type" value="Genomic_DNA"/>
</dbReference>
<dbReference type="GO" id="GO:0016020">
    <property type="term" value="C:membrane"/>
    <property type="evidence" value="ECO:0007669"/>
    <property type="project" value="UniProtKB-SubCell"/>
</dbReference>
<comment type="caution">
    <text evidence="8">The sequence shown here is derived from an EMBL/GenBank/DDBJ whole genome shotgun (WGS) entry which is preliminary data.</text>
</comment>
<dbReference type="PANTHER" id="PTHR19444">
    <property type="entry name" value="UNC-93 RELATED"/>
    <property type="match status" value="1"/>
</dbReference>
<dbReference type="InterPro" id="IPR051951">
    <property type="entry name" value="UNC-93_regulatory"/>
</dbReference>
<evidence type="ECO:0000313" key="8">
    <source>
        <dbReference type="EMBL" id="KAF8796870.1"/>
    </source>
</evidence>
<feature type="transmembrane region" description="Helical" evidence="7">
    <location>
        <begin position="718"/>
        <end position="736"/>
    </location>
</feature>
<feature type="transmembrane region" description="Helical" evidence="7">
    <location>
        <begin position="83"/>
        <end position="102"/>
    </location>
</feature>
<dbReference type="Pfam" id="PF05978">
    <property type="entry name" value="UNC-93"/>
    <property type="match status" value="1"/>
</dbReference>
<feature type="transmembrane region" description="Helical" evidence="7">
    <location>
        <begin position="51"/>
        <end position="71"/>
    </location>
</feature>
<evidence type="ECO:0000256" key="7">
    <source>
        <dbReference type="SAM" id="Phobius"/>
    </source>
</evidence>
<keyword evidence="3 7" id="KW-0812">Transmembrane</keyword>
<dbReference type="InterPro" id="IPR010291">
    <property type="entry name" value="Ion_channel_UNC-93"/>
</dbReference>
<feature type="transmembrane region" description="Helical" evidence="7">
    <location>
        <begin position="424"/>
        <end position="450"/>
    </location>
</feature>
<evidence type="ECO:0000313" key="9">
    <source>
        <dbReference type="Proteomes" id="UP000807504"/>
    </source>
</evidence>
<dbReference type="PANTHER" id="PTHR19444:SF11">
    <property type="entry name" value="UNC93-LIKE PROTEIN"/>
    <property type="match status" value="1"/>
</dbReference>
<accession>A0A8T0G4A4</accession>
<keyword evidence="9" id="KW-1185">Reference proteome</keyword>
<feature type="transmembrane region" description="Helical" evidence="7">
    <location>
        <begin position="483"/>
        <end position="500"/>
    </location>
</feature>
<evidence type="ECO:0000256" key="1">
    <source>
        <dbReference type="ARBA" id="ARBA00004141"/>
    </source>
</evidence>
<organism evidence="8 9">
    <name type="scientific">Argiope bruennichi</name>
    <name type="common">Wasp spider</name>
    <name type="synonym">Aranea bruennichi</name>
    <dbReference type="NCBI Taxonomy" id="94029"/>
    <lineage>
        <taxon>Eukaryota</taxon>
        <taxon>Metazoa</taxon>
        <taxon>Ecdysozoa</taxon>
        <taxon>Arthropoda</taxon>
        <taxon>Chelicerata</taxon>
        <taxon>Arachnida</taxon>
        <taxon>Araneae</taxon>
        <taxon>Araneomorphae</taxon>
        <taxon>Entelegynae</taxon>
        <taxon>Araneoidea</taxon>
        <taxon>Araneidae</taxon>
        <taxon>Argiope</taxon>
    </lineage>
</organism>
<dbReference type="InterPro" id="IPR036259">
    <property type="entry name" value="MFS_trans_sf"/>
</dbReference>
<keyword evidence="5 7" id="KW-0472">Membrane</keyword>
<feature type="transmembrane region" description="Helical" evidence="7">
    <location>
        <begin position="344"/>
        <end position="364"/>
    </location>
</feature>
<gene>
    <name evidence="8" type="ORF">HNY73_001202</name>
</gene>
<reference evidence="8" key="1">
    <citation type="journal article" date="2020" name="bioRxiv">
        <title>Chromosome-level reference genome of the European wasp spider Argiope bruennichi: a resource for studies on range expansion and evolutionary adaptation.</title>
        <authorList>
            <person name="Sheffer M.M."/>
            <person name="Hoppe A."/>
            <person name="Krehenwinkel H."/>
            <person name="Uhl G."/>
            <person name="Kuss A.W."/>
            <person name="Jensen L."/>
            <person name="Jensen C."/>
            <person name="Gillespie R.G."/>
            <person name="Hoff K.J."/>
            <person name="Prost S."/>
        </authorList>
    </citation>
    <scope>NUCLEOTIDE SEQUENCE</scope>
</reference>
<evidence type="ECO:0000256" key="2">
    <source>
        <dbReference type="ARBA" id="ARBA00009172"/>
    </source>
</evidence>
<dbReference type="InterPro" id="IPR011701">
    <property type="entry name" value="MFS"/>
</dbReference>
<dbReference type="Gene3D" id="1.20.1250.20">
    <property type="entry name" value="MFS general substrate transporter like domains"/>
    <property type="match status" value="2"/>
</dbReference>
<dbReference type="SUPFAM" id="SSF103473">
    <property type="entry name" value="MFS general substrate transporter"/>
    <property type="match status" value="2"/>
</dbReference>
<feature type="region of interest" description="Disordered" evidence="6">
    <location>
        <begin position="195"/>
        <end position="216"/>
    </location>
</feature>
<dbReference type="Pfam" id="PF07690">
    <property type="entry name" value="MFS_1"/>
    <property type="match status" value="1"/>
</dbReference>
<dbReference type="GO" id="GO:0022857">
    <property type="term" value="F:transmembrane transporter activity"/>
    <property type="evidence" value="ECO:0007669"/>
    <property type="project" value="InterPro"/>
</dbReference>
<comment type="subcellular location">
    <subcellularLocation>
        <location evidence="1">Membrane</location>
        <topology evidence="1">Multi-pass membrane protein</topology>
    </subcellularLocation>
</comment>
<evidence type="ECO:0000256" key="6">
    <source>
        <dbReference type="SAM" id="MobiDB-lite"/>
    </source>
</evidence>
<feature type="transmembrane region" description="Helical" evidence="7">
    <location>
        <begin position="394"/>
        <end position="412"/>
    </location>
</feature>
<feature type="transmembrane region" description="Helical" evidence="7">
    <location>
        <begin position="457"/>
        <end position="477"/>
    </location>
</feature>
<proteinExistence type="inferred from homology"/>
<dbReference type="Proteomes" id="UP000807504">
    <property type="component" value="Unassembled WGS sequence"/>
</dbReference>
<name>A0A8T0G4A4_ARGBR</name>
<feature type="transmembrane region" description="Helical" evidence="7">
    <location>
        <begin position="21"/>
        <end position="39"/>
    </location>
</feature>
<evidence type="ECO:0000256" key="4">
    <source>
        <dbReference type="ARBA" id="ARBA00022989"/>
    </source>
</evidence>
<evidence type="ECO:0000256" key="5">
    <source>
        <dbReference type="ARBA" id="ARBA00023136"/>
    </source>
</evidence>
<sequence>MEIPNQKASFSKLRIIKNLTAISISFLLLYTACDGLVMLQTTMNKEEGIGTVGQAVMFIAYGISSLLLSSYVSKKLGSKTTQLLGMIMYLPYVAANFYPSWITLLPSAVIIGVGGTFLWGAQCTYFNECSVLYRNLTDDSTDYIPSPVITYRSGKGEIKELSAKHFLQEAEISLNFQGDCENSLKTSPPIHLPSYKCSEPESETESNRQCSERTSKKTTEYVEDFENLNSERINNHKLSEDIPAIEEKENKPFALHTKNKMENNHYQKSKSLSSVNSWFFGFHGLAYCSAQVWSNLISFYVLASEHTENYNKTSNCSCGADFCNTDQKCVTSMIEEVPSDIRQYYTGLCFACGILAVLLIWIFVDHLEKSKKQVSLSWNHIFATVKFIRNKEQLFIIPLTICTSMVQAFYMADFTKSYIACSWSISHIGLVSVFYGITSALSSMISGVLIRLIGRRIVLICCQIINIVSLVLLYLWTPDAQQPIMFYLAGGIFGFVIGIFHSQTKALYGVFFQGEEETAYSSCNISIGDHRTWNIISGIICKVSIKTEHSLNMCMSSQSKVPPTPMMTADDAALYGVSFSFFQGEEENSPIPAATCNLGAHASMETSDPATTRAPILKPNSALSPVLSAERETVIQRAMHGAQQRSPPKPRLYRQWITRRNGMFVSSPYIDAPVAPHVRTGLGFFRCRSLYPLLFPSQTKALYGVFFQGEEETAFSSLNLYGSIGFALPFLYGEFLCTSVKLYIMFTIACLGLLGYLLAERSFSQRDKQSETFK</sequence>
<evidence type="ECO:0000256" key="3">
    <source>
        <dbReference type="ARBA" id="ARBA00022692"/>
    </source>
</evidence>
<feature type="transmembrane region" description="Helical" evidence="7">
    <location>
        <begin position="742"/>
        <end position="759"/>
    </location>
</feature>
<keyword evidence="4 7" id="KW-1133">Transmembrane helix</keyword>
<reference evidence="8" key="2">
    <citation type="submission" date="2020-06" db="EMBL/GenBank/DDBJ databases">
        <authorList>
            <person name="Sheffer M."/>
        </authorList>
    </citation>
    <scope>NUCLEOTIDE SEQUENCE</scope>
</reference>
<dbReference type="AlphaFoldDB" id="A0A8T0G4A4"/>
<protein>
    <submittedName>
        <fullName evidence="8">Protein unc-93 like protein</fullName>
    </submittedName>
</protein>